<reference evidence="1 2" key="1">
    <citation type="journal article" date="2009" name="Int. J. Syst. Evol. Microbiol.">
        <title>Transfer of Teichococcus ludipueritiae and Muricoccus roseus to the genus Roseomonas, as Roseomonas ludipueritiae comb. nov. and Roseomonas rosea comb. nov., respectively, and emended description of the genus Roseomonas.</title>
        <authorList>
            <person name="Sanchez-Porro C."/>
            <person name="Gallego V."/>
            <person name="Busse H.J."/>
            <person name="Kampfer P."/>
            <person name="Ventosa A."/>
        </authorList>
    </citation>
    <scope>NUCLEOTIDE SEQUENCE [LARGE SCALE GENOMIC DNA]</scope>
    <source>
        <strain evidence="1 2">DSM 14915</strain>
    </source>
</reference>
<evidence type="ECO:0000313" key="1">
    <source>
        <dbReference type="EMBL" id="MBC9175734.1"/>
    </source>
</evidence>
<comment type="caution">
    <text evidence="1">The sequence shown here is derived from an EMBL/GenBank/DDBJ whole genome shotgun (WGS) entry which is preliminary data.</text>
</comment>
<evidence type="ECO:0000313" key="2">
    <source>
        <dbReference type="Proteomes" id="UP000603940"/>
    </source>
</evidence>
<name>A0ABR7R1X2_9PROT</name>
<proteinExistence type="predicted"/>
<gene>
    <name evidence="1" type="ORF">IBL25_02090</name>
</gene>
<keyword evidence="2" id="KW-1185">Reference proteome</keyword>
<dbReference type="Proteomes" id="UP000603940">
    <property type="component" value="Unassembled WGS sequence"/>
</dbReference>
<protein>
    <submittedName>
        <fullName evidence="1">Uncharacterized protein</fullName>
    </submittedName>
</protein>
<accession>A0ABR7R1X2</accession>
<organism evidence="1 2">
    <name type="scientific">Pseudoroseomonas ludipueritiae</name>
    <dbReference type="NCBI Taxonomy" id="198093"/>
    <lineage>
        <taxon>Bacteria</taxon>
        <taxon>Pseudomonadati</taxon>
        <taxon>Pseudomonadota</taxon>
        <taxon>Alphaproteobacteria</taxon>
        <taxon>Acetobacterales</taxon>
        <taxon>Acetobacteraceae</taxon>
        <taxon>Pseudoroseomonas</taxon>
    </lineage>
</organism>
<dbReference type="RefSeq" id="WP_187776895.1">
    <property type="nucleotide sequence ID" value="NZ_JACTUZ010000003.1"/>
</dbReference>
<dbReference type="EMBL" id="JACTUZ010000003">
    <property type="protein sequence ID" value="MBC9175734.1"/>
    <property type="molecule type" value="Genomic_DNA"/>
</dbReference>
<sequence>MNIVTPGVLLLREAATETSRGGMEEPCVAADIAAKFHELAGAVMAVDDRAP</sequence>